<gene>
    <name evidence="2" type="ORF">HYC85_015834</name>
</gene>
<dbReference type="AlphaFoldDB" id="A0A7J7H1P2"/>
<proteinExistence type="predicted"/>
<dbReference type="CDD" id="cd07816">
    <property type="entry name" value="Bet_v1-like"/>
    <property type="match status" value="1"/>
</dbReference>
<dbReference type="EMBL" id="JACBKZ010000007">
    <property type="protein sequence ID" value="KAF5945606.1"/>
    <property type="molecule type" value="Genomic_DNA"/>
</dbReference>
<dbReference type="Gene3D" id="3.30.530.20">
    <property type="match status" value="1"/>
</dbReference>
<dbReference type="Proteomes" id="UP000593564">
    <property type="component" value="Unassembled WGS sequence"/>
</dbReference>
<dbReference type="SMART" id="SM01037">
    <property type="entry name" value="Bet_v_1"/>
    <property type="match status" value="1"/>
</dbReference>
<dbReference type="InterPro" id="IPR000916">
    <property type="entry name" value="Bet_v_I/MLP"/>
</dbReference>
<dbReference type="PANTHER" id="PTHR31907">
    <property type="entry name" value="MLP-LIKE PROTEIN 423"/>
    <property type="match status" value="1"/>
</dbReference>
<accession>A0A7J7H1P2</accession>
<sequence>MGLTGKLVRQVEIKSDGDVFHELFRAKPHHISTMSPGNIHGVDLHEGDWGHVGSVISWNYTHDGKKKVAKEVVEAIDEENKSVTFKVIDGDLTELYKAFKGTVHVDTKGENNLVTWTLEYEKKSENAEDPNTLMDFVINVTKDIETHHLK</sequence>
<comment type="caution">
    <text evidence="2">The sequence shown here is derived from an EMBL/GenBank/DDBJ whole genome shotgun (WGS) entry which is preliminary data.</text>
</comment>
<dbReference type="InterPro" id="IPR051761">
    <property type="entry name" value="MLP-like_ligand-binding"/>
</dbReference>
<name>A0A7J7H1P2_CAMSI</name>
<dbReference type="GO" id="GO:0006952">
    <property type="term" value="P:defense response"/>
    <property type="evidence" value="ECO:0007669"/>
    <property type="project" value="InterPro"/>
</dbReference>
<feature type="domain" description="Bet v I/Major latex protein" evidence="1">
    <location>
        <begin position="2"/>
        <end position="150"/>
    </location>
</feature>
<evidence type="ECO:0000313" key="3">
    <source>
        <dbReference type="Proteomes" id="UP000593564"/>
    </source>
</evidence>
<evidence type="ECO:0000259" key="1">
    <source>
        <dbReference type="SMART" id="SM01037"/>
    </source>
</evidence>
<reference evidence="2 3" key="2">
    <citation type="submission" date="2020-07" db="EMBL/GenBank/DDBJ databases">
        <title>Genome assembly of wild tea tree DASZ reveals pedigree and selection history of tea varieties.</title>
        <authorList>
            <person name="Zhang W."/>
        </authorList>
    </citation>
    <scope>NUCLEOTIDE SEQUENCE [LARGE SCALE GENOMIC DNA]</scope>
    <source>
        <strain evidence="3">cv. G240</strain>
        <tissue evidence="2">Leaf</tissue>
    </source>
</reference>
<dbReference type="SUPFAM" id="SSF55961">
    <property type="entry name" value="Bet v1-like"/>
    <property type="match status" value="1"/>
</dbReference>
<evidence type="ECO:0000313" key="2">
    <source>
        <dbReference type="EMBL" id="KAF5945606.1"/>
    </source>
</evidence>
<organism evidence="2 3">
    <name type="scientific">Camellia sinensis</name>
    <name type="common">Tea plant</name>
    <name type="synonym">Thea sinensis</name>
    <dbReference type="NCBI Taxonomy" id="4442"/>
    <lineage>
        <taxon>Eukaryota</taxon>
        <taxon>Viridiplantae</taxon>
        <taxon>Streptophyta</taxon>
        <taxon>Embryophyta</taxon>
        <taxon>Tracheophyta</taxon>
        <taxon>Spermatophyta</taxon>
        <taxon>Magnoliopsida</taxon>
        <taxon>eudicotyledons</taxon>
        <taxon>Gunneridae</taxon>
        <taxon>Pentapetalae</taxon>
        <taxon>asterids</taxon>
        <taxon>Ericales</taxon>
        <taxon>Theaceae</taxon>
        <taxon>Camellia</taxon>
    </lineage>
</organism>
<reference evidence="3" key="1">
    <citation type="journal article" date="2020" name="Nat. Commun.">
        <title>Genome assembly of wild tea tree DASZ reveals pedigree and selection history of tea varieties.</title>
        <authorList>
            <person name="Zhang W."/>
            <person name="Zhang Y."/>
            <person name="Qiu H."/>
            <person name="Guo Y."/>
            <person name="Wan H."/>
            <person name="Zhang X."/>
            <person name="Scossa F."/>
            <person name="Alseekh S."/>
            <person name="Zhang Q."/>
            <person name="Wang P."/>
            <person name="Xu L."/>
            <person name="Schmidt M.H."/>
            <person name="Jia X."/>
            <person name="Li D."/>
            <person name="Zhu A."/>
            <person name="Guo F."/>
            <person name="Chen W."/>
            <person name="Ni D."/>
            <person name="Usadel B."/>
            <person name="Fernie A.R."/>
            <person name="Wen W."/>
        </authorList>
    </citation>
    <scope>NUCLEOTIDE SEQUENCE [LARGE SCALE GENOMIC DNA]</scope>
    <source>
        <strain evidence="3">cv. G240</strain>
    </source>
</reference>
<dbReference type="Pfam" id="PF00407">
    <property type="entry name" value="Bet_v_1"/>
    <property type="match status" value="1"/>
</dbReference>
<keyword evidence="3" id="KW-1185">Reference proteome</keyword>
<protein>
    <recommendedName>
        <fullName evidence="1">Bet v I/Major latex protein domain-containing protein</fullName>
    </recommendedName>
</protein>
<dbReference type="InterPro" id="IPR023393">
    <property type="entry name" value="START-like_dom_sf"/>
</dbReference>